<keyword evidence="4 9" id="KW-0378">Hydrolase</keyword>
<feature type="transmembrane region" description="Helical" evidence="7">
    <location>
        <begin position="108"/>
        <end position="127"/>
    </location>
</feature>
<dbReference type="GO" id="GO:0006508">
    <property type="term" value="P:proteolysis"/>
    <property type="evidence" value="ECO:0007669"/>
    <property type="project" value="UniProtKB-KW"/>
</dbReference>
<feature type="transmembrane region" description="Helical" evidence="7">
    <location>
        <begin position="82"/>
        <end position="102"/>
    </location>
</feature>
<accession>A0A1V5T1T0</accession>
<feature type="transmembrane region" description="Helical" evidence="7">
    <location>
        <begin position="191"/>
        <end position="209"/>
    </location>
</feature>
<evidence type="ECO:0000259" key="8">
    <source>
        <dbReference type="Pfam" id="PF01694"/>
    </source>
</evidence>
<dbReference type="SUPFAM" id="SSF144091">
    <property type="entry name" value="Rhomboid-like"/>
    <property type="match status" value="1"/>
</dbReference>
<evidence type="ECO:0000256" key="5">
    <source>
        <dbReference type="ARBA" id="ARBA00022989"/>
    </source>
</evidence>
<dbReference type="PANTHER" id="PTHR43731">
    <property type="entry name" value="RHOMBOID PROTEASE"/>
    <property type="match status" value="1"/>
</dbReference>
<feature type="transmembrane region" description="Helical" evidence="7">
    <location>
        <begin position="139"/>
        <end position="156"/>
    </location>
</feature>
<comment type="subcellular location">
    <subcellularLocation>
        <location evidence="1">Membrane</location>
        <topology evidence="1">Multi-pass membrane protein</topology>
    </subcellularLocation>
</comment>
<proteinExistence type="inferred from homology"/>
<dbReference type="Pfam" id="PF01694">
    <property type="entry name" value="Rhomboid"/>
    <property type="match status" value="1"/>
</dbReference>
<sequence length="304" mass="34086">MVFFLILLNLVFFLTTLISGGFSVPILLRLGAKFGPLIVAGEWQRLLLCMFLHGSIWHLFFNMYALYNLGRLAEGVYGAKKFFIIYIVTGMGGSLLSLLMNYSNVSVGASGAIFGLAGALFASGLKYRNTSLNRLARSLLPFILINLLIGFVTPVVDNGAHIGGLLSGMLLGYLVSPGESWFAWKKKAEEIIQWAMVVFIAVSVVTFFIPNTWQKSSIDSVITFHNQMQNYIWIAQNGNPPPVHLLENLPAPDREAREIKNKMLEYSSSRTKNAAILQEIENDFMVWRDRVLKKYEGLIYEKDS</sequence>
<reference evidence="9" key="1">
    <citation type="submission" date="2017-02" db="EMBL/GenBank/DDBJ databases">
        <title>Delving into the versatile metabolic prowess of the omnipresent phylum Bacteroidetes.</title>
        <authorList>
            <person name="Nobu M.K."/>
            <person name="Mei R."/>
            <person name="Narihiro T."/>
            <person name="Kuroda K."/>
            <person name="Liu W.-T."/>
        </authorList>
    </citation>
    <scope>NUCLEOTIDE SEQUENCE</scope>
    <source>
        <strain evidence="9">ADurb.Bin276</strain>
    </source>
</reference>
<dbReference type="Gene3D" id="1.20.1540.10">
    <property type="entry name" value="Rhomboid-like"/>
    <property type="match status" value="1"/>
</dbReference>
<keyword evidence="9" id="KW-0645">Protease</keyword>
<evidence type="ECO:0000256" key="6">
    <source>
        <dbReference type="ARBA" id="ARBA00023136"/>
    </source>
</evidence>
<dbReference type="EMBL" id="MWBQ01000033">
    <property type="protein sequence ID" value="OQA60745.1"/>
    <property type="molecule type" value="Genomic_DNA"/>
</dbReference>
<keyword evidence="5 7" id="KW-1133">Transmembrane helix</keyword>
<feature type="transmembrane region" description="Helical" evidence="7">
    <location>
        <begin position="43"/>
        <end position="61"/>
    </location>
</feature>
<feature type="domain" description="Peptidase S54 rhomboid" evidence="8">
    <location>
        <begin position="41"/>
        <end position="176"/>
    </location>
</feature>
<name>A0A1V5T1T0_9BACT</name>
<evidence type="ECO:0000313" key="9">
    <source>
        <dbReference type="EMBL" id="OQA60745.1"/>
    </source>
</evidence>
<evidence type="ECO:0000256" key="3">
    <source>
        <dbReference type="ARBA" id="ARBA00022692"/>
    </source>
</evidence>
<keyword evidence="6 7" id="KW-0472">Membrane</keyword>
<dbReference type="InterPro" id="IPR022764">
    <property type="entry name" value="Peptidase_S54_rhomboid_dom"/>
</dbReference>
<gene>
    <name evidence="9" type="primary">gluP_2</name>
    <name evidence="9" type="ORF">BWY41_00516</name>
</gene>
<feature type="transmembrane region" description="Helical" evidence="7">
    <location>
        <begin position="162"/>
        <end position="184"/>
    </location>
</feature>
<keyword evidence="3 7" id="KW-0812">Transmembrane</keyword>
<evidence type="ECO:0000256" key="4">
    <source>
        <dbReference type="ARBA" id="ARBA00022801"/>
    </source>
</evidence>
<dbReference type="AlphaFoldDB" id="A0A1V5T1T0"/>
<comment type="caution">
    <text evidence="9">The sequence shown here is derived from an EMBL/GenBank/DDBJ whole genome shotgun (WGS) entry which is preliminary data.</text>
</comment>
<dbReference type="Proteomes" id="UP000485569">
    <property type="component" value="Unassembled WGS sequence"/>
</dbReference>
<comment type="similarity">
    <text evidence="2">Belongs to the peptidase S54 family.</text>
</comment>
<protein>
    <submittedName>
        <fullName evidence="9">Rhomboid protease GluP</fullName>
        <ecNumber evidence="9">3.4.21.105</ecNumber>
    </submittedName>
</protein>
<dbReference type="InterPro" id="IPR050925">
    <property type="entry name" value="Rhomboid_protease_S54"/>
</dbReference>
<evidence type="ECO:0000256" key="2">
    <source>
        <dbReference type="ARBA" id="ARBA00009045"/>
    </source>
</evidence>
<dbReference type="EC" id="3.4.21.105" evidence="9"/>
<dbReference type="PANTHER" id="PTHR43731:SF14">
    <property type="entry name" value="PRESENILIN-ASSOCIATED RHOMBOID-LIKE PROTEIN, MITOCHONDRIAL"/>
    <property type="match status" value="1"/>
</dbReference>
<organism evidence="9">
    <name type="scientific">Candidatus Atribacter allofermentans</name>
    <dbReference type="NCBI Taxonomy" id="1852833"/>
    <lineage>
        <taxon>Bacteria</taxon>
        <taxon>Pseudomonadati</taxon>
        <taxon>Atribacterota</taxon>
        <taxon>Atribacteria</taxon>
        <taxon>Atribacterales</taxon>
        <taxon>Atribacteraceae</taxon>
        <taxon>Atribacter</taxon>
    </lineage>
</organism>
<dbReference type="GO" id="GO:0004252">
    <property type="term" value="F:serine-type endopeptidase activity"/>
    <property type="evidence" value="ECO:0007669"/>
    <property type="project" value="InterPro"/>
</dbReference>
<dbReference type="GO" id="GO:0016020">
    <property type="term" value="C:membrane"/>
    <property type="evidence" value="ECO:0007669"/>
    <property type="project" value="UniProtKB-SubCell"/>
</dbReference>
<evidence type="ECO:0000256" key="1">
    <source>
        <dbReference type="ARBA" id="ARBA00004141"/>
    </source>
</evidence>
<evidence type="ECO:0000256" key="7">
    <source>
        <dbReference type="SAM" id="Phobius"/>
    </source>
</evidence>
<dbReference type="InterPro" id="IPR035952">
    <property type="entry name" value="Rhomboid-like_sf"/>
</dbReference>